<feature type="transmembrane region" description="Helical" evidence="2">
    <location>
        <begin position="144"/>
        <end position="169"/>
    </location>
</feature>
<protein>
    <recommendedName>
        <fullName evidence="5">DUF2214 domain-containing protein</fullName>
    </recommendedName>
</protein>
<gene>
    <name evidence="3" type="ORF">SLNSH_02170</name>
</gene>
<comment type="caution">
    <text evidence="3">The sequence shown here is derived from an EMBL/GenBank/DDBJ whole genome shotgun (WGS) entry which is preliminary data.</text>
</comment>
<keyword evidence="2" id="KW-1133">Transmembrane helix</keyword>
<name>A0A2T1HY64_9HYPH</name>
<feature type="transmembrane region" description="Helical" evidence="2">
    <location>
        <begin position="115"/>
        <end position="138"/>
    </location>
</feature>
<feature type="transmembrane region" description="Helical" evidence="2">
    <location>
        <begin position="6"/>
        <end position="30"/>
    </location>
</feature>
<feature type="transmembrane region" description="Helical" evidence="2">
    <location>
        <begin position="42"/>
        <end position="64"/>
    </location>
</feature>
<reference evidence="4" key="1">
    <citation type="submission" date="2018-03" db="EMBL/GenBank/DDBJ databases">
        <authorList>
            <person name="Sun L."/>
            <person name="Liu H."/>
            <person name="Chen W."/>
            <person name="Huang K."/>
            <person name="Liu W."/>
            <person name="Gao X."/>
        </authorList>
    </citation>
    <scope>NUCLEOTIDE SEQUENCE [LARGE SCALE GENOMIC DNA]</scope>
    <source>
        <strain evidence="4">SH9</strain>
    </source>
</reference>
<keyword evidence="2" id="KW-0472">Membrane</keyword>
<proteinExistence type="predicted"/>
<evidence type="ECO:0008006" key="5">
    <source>
        <dbReference type="Google" id="ProtNLM"/>
    </source>
</evidence>
<feature type="compositionally biased region" description="Basic and acidic residues" evidence="1">
    <location>
        <begin position="177"/>
        <end position="191"/>
    </location>
</feature>
<dbReference type="EMBL" id="PVZS01000002">
    <property type="protein sequence ID" value="PSC06637.1"/>
    <property type="molecule type" value="Genomic_DNA"/>
</dbReference>
<organism evidence="3 4">
    <name type="scientific">Alsobacter soli</name>
    <dbReference type="NCBI Taxonomy" id="2109933"/>
    <lineage>
        <taxon>Bacteria</taxon>
        <taxon>Pseudomonadati</taxon>
        <taxon>Pseudomonadota</taxon>
        <taxon>Alphaproteobacteria</taxon>
        <taxon>Hyphomicrobiales</taxon>
        <taxon>Alsobacteraceae</taxon>
        <taxon>Alsobacter</taxon>
    </lineage>
</organism>
<keyword evidence="4" id="KW-1185">Reference proteome</keyword>
<keyword evidence="2" id="KW-0812">Transmembrane</keyword>
<dbReference type="AlphaFoldDB" id="A0A2T1HY64"/>
<evidence type="ECO:0000256" key="1">
    <source>
        <dbReference type="SAM" id="MobiDB-lite"/>
    </source>
</evidence>
<feature type="region of interest" description="Disordered" evidence="1">
    <location>
        <begin position="177"/>
        <end position="203"/>
    </location>
</feature>
<sequence>MLGRMGLIYFHLLAALAAAGAITAGDMAILGHAHLDLKLLGHAARCTTIALVVLWMTGLSVILIDTHADLALIAGSGKLLAKLSVASVLTLNGVALHRVGFPALGRAHANPRRAAVLPCLLGAVSLSSWMFAAFLGIAKPIAPVMGFGGFAALYACAIVGGGAAALAFIRPRLAEKLDRPDSPGREPRRGLEGPADMNLREAA</sequence>
<dbReference type="Proteomes" id="UP000239772">
    <property type="component" value="Unassembled WGS sequence"/>
</dbReference>
<evidence type="ECO:0000313" key="4">
    <source>
        <dbReference type="Proteomes" id="UP000239772"/>
    </source>
</evidence>
<accession>A0A2T1HY64</accession>
<evidence type="ECO:0000313" key="3">
    <source>
        <dbReference type="EMBL" id="PSC06637.1"/>
    </source>
</evidence>
<evidence type="ECO:0000256" key="2">
    <source>
        <dbReference type="SAM" id="Phobius"/>
    </source>
</evidence>